<evidence type="ECO:0000313" key="1">
    <source>
        <dbReference type="EMBL" id="ADC47502.1"/>
    </source>
</evidence>
<name>D3E4V8_METRM</name>
<evidence type="ECO:0000313" key="2">
    <source>
        <dbReference type="Proteomes" id="UP000008680"/>
    </source>
</evidence>
<proteinExistence type="predicted"/>
<reference evidence="1 2" key="1">
    <citation type="journal article" date="2010" name="PLoS ONE">
        <title>The genome sequence of the rumen methanogen Methanobrevibacter ruminantium reveals new possibilities for controlling ruminant methane emissions.</title>
        <authorList>
            <person name="Leahy S.C."/>
            <person name="Kelly W.J."/>
            <person name="Altermann E."/>
            <person name="Ronimus R.S."/>
            <person name="Yeoman C.J."/>
            <person name="Pacheco D.M."/>
            <person name="Li D."/>
            <person name="Kong Z."/>
            <person name="McTavish S."/>
            <person name="Sang C."/>
            <person name="Lambie S.C."/>
            <person name="Janssen P.H."/>
            <person name="Dey D."/>
            <person name="Attwood G.T."/>
        </authorList>
    </citation>
    <scope>NUCLEOTIDE SEQUENCE [LARGE SCALE GENOMIC DNA]</scope>
    <source>
        <strain evidence="2">ATCC 35063 / DSM 1093 / JCM 13430 / OCM 146 / M1</strain>
    </source>
</reference>
<dbReference type="AlphaFoldDB" id="D3E4V8"/>
<dbReference type="HOGENOM" id="CLU_3039105_0_0_2"/>
<accession>D3E4V8</accession>
<keyword evidence="2" id="KW-1185">Reference proteome</keyword>
<organism evidence="1 2">
    <name type="scientific">Methanobrevibacter ruminantium (strain ATCC 35063 / DSM 1093 / JCM 13430 / OCM 146 / M1)</name>
    <name type="common">Methanobacterium ruminantium</name>
    <dbReference type="NCBI Taxonomy" id="634498"/>
    <lineage>
        <taxon>Archaea</taxon>
        <taxon>Methanobacteriati</taxon>
        <taxon>Methanobacteriota</taxon>
        <taxon>Methanomada group</taxon>
        <taxon>Methanobacteria</taxon>
        <taxon>Methanobacteriales</taxon>
        <taxon>Methanobacteriaceae</taxon>
        <taxon>Methanobrevibacter</taxon>
    </lineage>
</organism>
<dbReference type="Proteomes" id="UP000008680">
    <property type="component" value="Chromosome"/>
</dbReference>
<dbReference type="EMBL" id="CP001719">
    <property type="protein sequence ID" value="ADC47502.1"/>
    <property type="molecule type" value="Genomic_DNA"/>
</dbReference>
<protein>
    <submittedName>
        <fullName evidence="1">Uncharacterized protein</fullName>
    </submittedName>
</protein>
<gene>
    <name evidence="1" type="ordered locus">mru_1652</name>
</gene>
<dbReference type="KEGG" id="mru:mru_1652"/>
<sequence length="54" mass="6032">MEIDDYFDIFGPSGHASMMYPGDLAGGAENVANCRCWVRYTNERPSNLKPYGTI</sequence>